<keyword evidence="5 13" id="KW-0267">Excision nuclease</keyword>
<dbReference type="InterPro" id="IPR004791">
    <property type="entry name" value="UvrC"/>
</dbReference>
<feature type="domain" description="UvrC family homology region profile" evidence="16">
    <location>
        <begin position="267"/>
        <end position="478"/>
    </location>
</feature>
<dbReference type="PANTHER" id="PTHR30562:SF1">
    <property type="entry name" value="UVRABC SYSTEM PROTEIN C"/>
    <property type="match status" value="1"/>
</dbReference>
<evidence type="ECO:0000259" key="14">
    <source>
        <dbReference type="PROSITE" id="PS50151"/>
    </source>
</evidence>
<keyword evidence="3 13" id="KW-0227">DNA damage</keyword>
<dbReference type="Pfam" id="PF14520">
    <property type="entry name" value="HHH_5"/>
    <property type="match status" value="1"/>
</dbReference>
<accession>A0A4Y1YQ29</accession>
<dbReference type="FunFam" id="3.30.420.340:FF:000001">
    <property type="entry name" value="UvrABC system protein C"/>
    <property type="match status" value="1"/>
</dbReference>
<dbReference type="KEGG" id="nst:Nstercoris_02126"/>
<dbReference type="SMART" id="SM00465">
    <property type="entry name" value="GIYc"/>
    <property type="match status" value="1"/>
</dbReference>
<proteinExistence type="inferred from homology"/>
<name>A0A4Y1YQ29_9PROT</name>
<evidence type="ECO:0000256" key="6">
    <source>
        <dbReference type="ARBA" id="ARBA00023204"/>
    </source>
</evidence>
<dbReference type="PROSITE" id="PS50151">
    <property type="entry name" value="UVR"/>
    <property type="match status" value="1"/>
</dbReference>
<evidence type="ECO:0000313" key="17">
    <source>
        <dbReference type="EMBL" id="BBL35849.1"/>
    </source>
</evidence>
<evidence type="ECO:0000256" key="10">
    <source>
        <dbReference type="ARBA" id="ARBA00062841"/>
    </source>
</evidence>
<dbReference type="NCBIfam" id="TIGR00194">
    <property type="entry name" value="uvrC"/>
    <property type="match status" value="1"/>
</dbReference>
<organism evidence="17 18">
    <name type="scientific">Nitrosomonas stercoris</name>
    <dbReference type="NCBI Taxonomy" id="1444684"/>
    <lineage>
        <taxon>Bacteria</taxon>
        <taxon>Pseudomonadati</taxon>
        <taxon>Pseudomonadota</taxon>
        <taxon>Betaproteobacteria</taxon>
        <taxon>Nitrosomonadales</taxon>
        <taxon>Nitrosomonadaceae</taxon>
        <taxon>Nitrosomonas</taxon>
    </lineage>
</organism>
<evidence type="ECO:0000256" key="2">
    <source>
        <dbReference type="ARBA" id="ARBA00022490"/>
    </source>
</evidence>
<dbReference type="SMART" id="SM00278">
    <property type="entry name" value="HhH1"/>
    <property type="match status" value="2"/>
</dbReference>
<evidence type="ECO:0000256" key="12">
    <source>
        <dbReference type="ARBA" id="ARBA00077138"/>
    </source>
</evidence>
<feature type="domain" description="GIY-YIG" evidence="15">
    <location>
        <begin position="17"/>
        <end position="95"/>
    </location>
</feature>
<dbReference type="Pfam" id="PF01541">
    <property type="entry name" value="GIY-YIG"/>
    <property type="match status" value="1"/>
</dbReference>
<dbReference type="InterPro" id="IPR001943">
    <property type="entry name" value="UVR_dom"/>
</dbReference>
<evidence type="ECO:0000256" key="8">
    <source>
        <dbReference type="ARBA" id="ARBA00059452"/>
    </source>
</evidence>
<dbReference type="InterPro" id="IPR000305">
    <property type="entry name" value="GIY-YIG_endonuc"/>
</dbReference>
<dbReference type="Gene3D" id="3.40.1440.10">
    <property type="entry name" value="GIY-YIG endonuclease"/>
    <property type="match status" value="1"/>
</dbReference>
<dbReference type="InterPro" id="IPR050066">
    <property type="entry name" value="UvrABC_protein_C"/>
</dbReference>
<evidence type="ECO:0000256" key="1">
    <source>
        <dbReference type="ARBA" id="ARBA00004496"/>
    </source>
</evidence>
<evidence type="ECO:0000313" key="18">
    <source>
        <dbReference type="Proteomes" id="UP000316473"/>
    </source>
</evidence>
<dbReference type="SUPFAM" id="SSF82771">
    <property type="entry name" value="GIY-YIG endonuclease"/>
    <property type="match status" value="1"/>
</dbReference>
<dbReference type="SUPFAM" id="SSF46600">
    <property type="entry name" value="C-terminal UvrC-binding domain of UvrB"/>
    <property type="match status" value="1"/>
</dbReference>
<keyword evidence="4 13" id="KW-0228">DNA excision</keyword>
<evidence type="ECO:0000259" key="16">
    <source>
        <dbReference type="PROSITE" id="PS50165"/>
    </source>
</evidence>
<dbReference type="InterPro" id="IPR038476">
    <property type="entry name" value="UvrC_RNase_H_dom_sf"/>
</dbReference>
<dbReference type="PANTHER" id="PTHR30562">
    <property type="entry name" value="UVRC/OXIDOREDUCTASE"/>
    <property type="match status" value="1"/>
</dbReference>
<dbReference type="FunFam" id="1.10.150.20:FF:000005">
    <property type="entry name" value="UvrABC system protein C"/>
    <property type="match status" value="1"/>
</dbReference>
<dbReference type="NCBIfam" id="NF001824">
    <property type="entry name" value="PRK00558.1-5"/>
    <property type="match status" value="1"/>
</dbReference>
<comment type="subcellular location">
    <subcellularLocation>
        <location evidence="1 13">Cytoplasm</location>
    </subcellularLocation>
</comment>
<sequence length="604" mass="68179">MSDTLFDGKVFVLTLPSQPGVYRMLNATGDVIYVGKAINLQKRVASYFRTSNLSPRIRLMVSQIAGIETTITRSEAEALLLENNLIKSLKPRFNILFRDDKSYPYLLLTNHAFPRLAFYRGALDDKHQYFGPFPNAGVVKSSIQLLQKVFRLRTCENSVFNNRTRPCLLYQIKRCSAPCVQFISAEAYQEDVNNAALFLQGKQSEVLKMIEQKMLDASDQQVYEQAALFRDQMQALRKIQEKQFVDSGKAVDADVIACVAGKDGRSVAINLVMIRNGQHLGDKTFFPQNVHQDTVNAVLEAFVSQHYLNRSVPPVIYLSRKIRTALLQKLLTEQAAHKVTLTINPTGERRKWLDMATKNAQLALQQKLIQQASQEDRLHALQEVLNLPTLSRIECFDISHTMGEATIASCVVYDQLAMRKGEYRRYNISGITPGDDYAAMRDALHRRYEKIAREEGKQPDLILIDGGKGQISSATDIMVELGLNHIPLVGVAKGETRKPGLEQLILPWQAAPLHLPDDHPALHLIQQIRDEAHRFAIQGHRAKRAKTRRTSTLEQIAGIGSKRRQNLLTRFGGLKGVKNASIEELQRTKGISQALAEKIYRELR</sequence>
<dbReference type="GO" id="GO:0003677">
    <property type="term" value="F:DNA binding"/>
    <property type="evidence" value="ECO:0007669"/>
    <property type="project" value="UniProtKB-UniRule"/>
</dbReference>
<keyword evidence="6 13" id="KW-0234">DNA repair</keyword>
<feature type="domain" description="UVR" evidence="14">
    <location>
        <begin position="204"/>
        <end position="239"/>
    </location>
</feature>
<evidence type="ECO:0000256" key="13">
    <source>
        <dbReference type="HAMAP-Rule" id="MF_00203"/>
    </source>
</evidence>
<gene>
    <name evidence="13" type="primary">uvrC</name>
    <name evidence="17" type="ORF">Nstercoris_02126</name>
</gene>
<protein>
    <recommendedName>
        <fullName evidence="11 13">UvrABC system protein C</fullName>
        <shortName evidence="13">Protein UvrC</shortName>
    </recommendedName>
    <alternativeName>
        <fullName evidence="12 13">Excinuclease ABC subunit C</fullName>
    </alternativeName>
</protein>
<comment type="similarity">
    <text evidence="9 13">Belongs to the UvrC family.</text>
</comment>
<dbReference type="GO" id="GO:0009432">
    <property type="term" value="P:SOS response"/>
    <property type="evidence" value="ECO:0007669"/>
    <property type="project" value="UniProtKB-UniRule"/>
</dbReference>
<dbReference type="InterPro" id="IPR035901">
    <property type="entry name" value="GIY-YIG_endonuc_sf"/>
</dbReference>
<dbReference type="Gene3D" id="1.10.150.20">
    <property type="entry name" value="5' to 3' exonuclease, C-terminal subdomain"/>
    <property type="match status" value="1"/>
</dbReference>
<dbReference type="EMBL" id="AP019755">
    <property type="protein sequence ID" value="BBL35849.1"/>
    <property type="molecule type" value="Genomic_DNA"/>
</dbReference>
<keyword evidence="7 13" id="KW-0742">SOS response</keyword>
<dbReference type="GO" id="GO:0005737">
    <property type="term" value="C:cytoplasm"/>
    <property type="evidence" value="ECO:0007669"/>
    <property type="project" value="UniProtKB-SubCell"/>
</dbReference>
<dbReference type="Pfam" id="PF22920">
    <property type="entry name" value="UvrC_RNaseH"/>
    <property type="match status" value="1"/>
</dbReference>
<keyword evidence="2 13" id="KW-0963">Cytoplasm</keyword>
<evidence type="ECO:0000256" key="3">
    <source>
        <dbReference type="ARBA" id="ARBA00022763"/>
    </source>
</evidence>
<dbReference type="InterPro" id="IPR036876">
    <property type="entry name" value="UVR_dom_sf"/>
</dbReference>
<dbReference type="GO" id="GO:0006289">
    <property type="term" value="P:nucleotide-excision repair"/>
    <property type="evidence" value="ECO:0007669"/>
    <property type="project" value="UniProtKB-UniRule"/>
</dbReference>
<dbReference type="PROSITE" id="PS50164">
    <property type="entry name" value="GIY_YIG"/>
    <property type="match status" value="1"/>
</dbReference>
<dbReference type="InterPro" id="IPR003583">
    <property type="entry name" value="Hlx-hairpin-Hlx_DNA-bd_motif"/>
</dbReference>
<evidence type="ECO:0000256" key="4">
    <source>
        <dbReference type="ARBA" id="ARBA00022769"/>
    </source>
</evidence>
<keyword evidence="18" id="KW-1185">Reference proteome</keyword>
<dbReference type="HAMAP" id="MF_00203">
    <property type="entry name" value="UvrC"/>
    <property type="match status" value="1"/>
</dbReference>
<evidence type="ECO:0000256" key="7">
    <source>
        <dbReference type="ARBA" id="ARBA00023236"/>
    </source>
</evidence>
<dbReference type="Proteomes" id="UP000316473">
    <property type="component" value="Chromosome"/>
</dbReference>
<evidence type="ECO:0000256" key="5">
    <source>
        <dbReference type="ARBA" id="ARBA00022881"/>
    </source>
</evidence>
<comment type="subunit">
    <text evidence="10 13">Interacts with UvrB in an incision complex.</text>
</comment>
<dbReference type="Gene3D" id="3.30.420.340">
    <property type="entry name" value="UvrC, RNAse H endonuclease domain"/>
    <property type="match status" value="1"/>
</dbReference>
<reference evidence="17 18" key="1">
    <citation type="submission" date="2019-06" db="EMBL/GenBank/DDBJ databases">
        <title>Nitrosomonas stercoris KYUHI-S whole genome shotgun sequence.</title>
        <authorList>
            <person name="Nakagawa T."/>
            <person name="Tsuchiya Y."/>
            <person name="Takahashi R."/>
        </authorList>
    </citation>
    <scope>NUCLEOTIDE SEQUENCE [LARGE SCALE GENOMIC DNA]</scope>
    <source>
        <strain evidence="17 18">KYUHI-S</strain>
    </source>
</reference>
<dbReference type="GO" id="GO:0009381">
    <property type="term" value="F:excinuclease ABC activity"/>
    <property type="evidence" value="ECO:0007669"/>
    <property type="project" value="UniProtKB-UniRule"/>
</dbReference>
<dbReference type="SUPFAM" id="SSF47781">
    <property type="entry name" value="RuvA domain 2-like"/>
    <property type="match status" value="1"/>
</dbReference>
<evidence type="ECO:0000256" key="9">
    <source>
        <dbReference type="ARBA" id="ARBA00061531"/>
    </source>
</evidence>
<dbReference type="InterPro" id="IPR001162">
    <property type="entry name" value="UvrC_RNase_H_dom"/>
</dbReference>
<dbReference type="PROSITE" id="PS50165">
    <property type="entry name" value="UVRC"/>
    <property type="match status" value="1"/>
</dbReference>
<dbReference type="FunFam" id="3.40.1440.10:FF:000001">
    <property type="entry name" value="UvrABC system protein C"/>
    <property type="match status" value="1"/>
</dbReference>
<dbReference type="GO" id="GO:0009380">
    <property type="term" value="C:excinuclease repair complex"/>
    <property type="evidence" value="ECO:0007669"/>
    <property type="project" value="InterPro"/>
</dbReference>
<dbReference type="InterPro" id="IPR047296">
    <property type="entry name" value="GIY-YIG_UvrC_Cho"/>
</dbReference>
<dbReference type="Pfam" id="PF08459">
    <property type="entry name" value="UvrC_RNaseH_dom"/>
    <property type="match status" value="1"/>
</dbReference>
<evidence type="ECO:0000256" key="11">
    <source>
        <dbReference type="ARBA" id="ARBA00067419"/>
    </source>
</evidence>
<dbReference type="InterPro" id="IPR010994">
    <property type="entry name" value="RuvA_2-like"/>
</dbReference>
<evidence type="ECO:0000259" key="15">
    <source>
        <dbReference type="PROSITE" id="PS50164"/>
    </source>
</evidence>
<comment type="function">
    <text evidence="8 13">The UvrABC repair system catalyzes the recognition and processing of DNA lesions. UvrC both incises the 5' and 3' sides of the lesion. The N-terminal half is responsible for the 3' incision and the C-terminal half is responsible for the 5' incision.</text>
</comment>
<dbReference type="Pfam" id="PF02151">
    <property type="entry name" value="UVR"/>
    <property type="match status" value="1"/>
</dbReference>
<dbReference type="AlphaFoldDB" id="A0A4Y1YQ29"/>
<dbReference type="CDD" id="cd10434">
    <property type="entry name" value="GIY-YIG_UvrC_Cho"/>
    <property type="match status" value="1"/>
</dbReference>